<comment type="caution">
    <text evidence="1">The sequence shown here is derived from an EMBL/GenBank/DDBJ whole genome shotgun (WGS) entry which is preliminary data.</text>
</comment>
<dbReference type="Pfam" id="PF04075">
    <property type="entry name" value="F420H2_quin_red"/>
    <property type="match status" value="1"/>
</dbReference>
<dbReference type="EMBL" id="JABBNB010000008">
    <property type="protein sequence ID" value="NMO01511.1"/>
    <property type="molecule type" value="Genomic_DNA"/>
</dbReference>
<dbReference type="Gene3D" id="2.30.110.10">
    <property type="entry name" value="Electron Transport, Fmn-binding Protein, Chain A"/>
    <property type="match status" value="1"/>
</dbReference>
<dbReference type="InterPro" id="IPR012349">
    <property type="entry name" value="Split_barrel_FMN-bd"/>
</dbReference>
<evidence type="ECO:0000313" key="2">
    <source>
        <dbReference type="Proteomes" id="UP000550729"/>
    </source>
</evidence>
<protein>
    <submittedName>
        <fullName evidence="1">Nitroreductase family deazaflavin-dependent oxidoreductase</fullName>
    </submittedName>
</protein>
<accession>A0A848KZA4</accession>
<proteinExistence type="predicted"/>
<reference evidence="1 2" key="1">
    <citation type="submission" date="2020-04" db="EMBL/GenBank/DDBJ databases">
        <title>Gordonia sp. nov. TBRC 11910.</title>
        <authorList>
            <person name="Suriyachadkun C."/>
        </authorList>
    </citation>
    <scope>NUCLEOTIDE SEQUENCE [LARGE SCALE GENOMIC DNA]</scope>
    <source>
        <strain evidence="1 2">TBRC 11910</strain>
    </source>
</reference>
<evidence type="ECO:0000313" key="1">
    <source>
        <dbReference type="EMBL" id="NMO01511.1"/>
    </source>
</evidence>
<dbReference type="RefSeq" id="WP_170194016.1">
    <property type="nucleotide sequence ID" value="NZ_JABBNB010000008.1"/>
</dbReference>
<dbReference type="Proteomes" id="UP000550729">
    <property type="component" value="Unassembled WGS sequence"/>
</dbReference>
<dbReference type="AlphaFoldDB" id="A0A848KZA4"/>
<keyword evidence="2" id="KW-1185">Reference proteome</keyword>
<dbReference type="GO" id="GO:0016491">
    <property type="term" value="F:oxidoreductase activity"/>
    <property type="evidence" value="ECO:0007669"/>
    <property type="project" value="InterPro"/>
</dbReference>
<organism evidence="1 2">
    <name type="scientific">Gordonia asplenii</name>
    <dbReference type="NCBI Taxonomy" id="2725283"/>
    <lineage>
        <taxon>Bacteria</taxon>
        <taxon>Bacillati</taxon>
        <taxon>Actinomycetota</taxon>
        <taxon>Actinomycetes</taxon>
        <taxon>Mycobacteriales</taxon>
        <taxon>Gordoniaceae</taxon>
        <taxon>Gordonia</taxon>
    </lineage>
</organism>
<sequence>MNLFQRVLRAANKVVTPLLHAPVVGGQLSRSMAIITYTGRRSGKTFSTPVNYLAKGDDTLVIGVMMSERKNWWRNFDPGPAPITVTIGGIDRTGTGVVKRGHDGVVRVKVTFDAPT</sequence>
<gene>
    <name evidence="1" type="ORF">HH308_09835</name>
</gene>
<name>A0A848KZA4_9ACTN</name>
<dbReference type="InterPro" id="IPR004378">
    <property type="entry name" value="F420H2_quin_Rdtase"/>
</dbReference>